<evidence type="ECO:0000256" key="8">
    <source>
        <dbReference type="ARBA" id="ARBA00022777"/>
    </source>
</evidence>
<sequence>MEASGAFIAALDVGTTSIRCHIIDKAGNVVSTATDSVKLLYPKRGYVEIDPEVLWQSSKRVVEEAIRGAGIRPDQVAALGVSTQRSTFVTWDRRTGRPFHNFITWKDVRADSLVRQWNNSLTWRSLRIGARCLYALTGSKRFLAGSVLRLMNTQVTCRYNWALNNVAELKEAVAQRQAAFGTVDTWLMYKMTAGRCHVTDVSSASATGFFDPFTMTWASWALGLFGIPEHSLPAVGDSAGALGESDPSVWGAAIPIRSLVADQSAAVFGACCFKPELIKVTMGTGTFVNINTAGKPHASVRGLYPVVGWRVRDELVYLVEGASSDTANIVNWGQSVGLFDDPAQSSPMAEAVPDSDGICFIPAFSGLQAPVNDFQAAAGFLGIKPTARKEHMVRAMLESLAYRVAQVLRAVNEETSCTYTRIRVDGGVSRNDFVCQMLADLSRLPVERCTNTEMSAMGAAYLAGTAAGVWKSQAEVAGLRVVERVFEPRPQDAAGAGQSATASMALWERAVGRFLDWYPVDDAAGAAAAAGAAGDSSSSRSTTASGASGASSGVSSAAASPATSPAVDAKGAGDVRL</sequence>
<comment type="function">
    <text evidence="12">Skin-specific kinase that plays a key role in glycerol metabolism, catalyzing its phosphorylation to produce sn-glycerol 3-phosphate. Involved in skin-specific regulation of sterol regulatory element-binding protein (SREBP) processing and lipid biosynthesis.</text>
</comment>
<name>A0AAV7XZ72_9NEOP</name>
<dbReference type="EC" id="2.7.1.30" evidence="4"/>
<dbReference type="GO" id="GO:0046167">
    <property type="term" value="P:glycerol-3-phosphate biosynthetic process"/>
    <property type="evidence" value="ECO:0007669"/>
    <property type="project" value="TreeGrafter"/>
</dbReference>
<dbReference type="Proteomes" id="UP001075354">
    <property type="component" value="Chromosome 2"/>
</dbReference>
<evidence type="ECO:0000256" key="11">
    <source>
        <dbReference type="ARBA" id="ARBA00033026"/>
    </source>
</evidence>
<evidence type="ECO:0000256" key="12">
    <source>
        <dbReference type="ARBA" id="ARBA00045165"/>
    </source>
</evidence>
<dbReference type="CDD" id="cd07793">
    <property type="entry name" value="ASKHA_NBD_FGGY_GK5-like"/>
    <property type="match status" value="1"/>
</dbReference>
<evidence type="ECO:0000256" key="2">
    <source>
        <dbReference type="ARBA" id="ARBA00005190"/>
    </source>
</evidence>
<comment type="caution">
    <text evidence="18">The sequence shown here is derived from an EMBL/GenBank/DDBJ whole genome shotgun (WGS) entry which is preliminary data.</text>
</comment>
<dbReference type="GO" id="GO:0004370">
    <property type="term" value="F:glycerol kinase activity"/>
    <property type="evidence" value="ECO:0007669"/>
    <property type="project" value="UniProtKB-EC"/>
</dbReference>
<keyword evidence="6 14" id="KW-0808">Transferase</keyword>
<evidence type="ECO:0000256" key="3">
    <source>
        <dbReference type="ARBA" id="ARBA00009156"/>
    </source>
</evidence>
<evidence type="ECO:0000256" key="14">
    <source>
        <dbReference type="RuleBase" id="RU003733"/>
    </source>
</evidence>
<dbReference type="InterPro" id="IPR037444">
    <property type="entry name" value="GK5"/>
</dbReference>
<organism evidence="18 19">
    <name type="scientific">Megalurothrips usitatus</name>
    <name type="common">bean blossom thrips</name>
    <dbReference type="NCBI Taxonomy" id="439358"/>
    <lineage>
        <taxon>Eukaryota</taxon>
        <taxon>Metazoa</taxon>
        <taxon>Ecdysozoa</taxon>
        <taxon>Arthropoda</taxon>
        <taxon>Hexapoda</taxon>
        <taxon>Insecta</taxon>
        <taxon>Pterygota</taxon>
        <taxon>Neoptera</taxon>
        <taxon>Paraneoptera</taxon>
        <taxon>Thysanoptera</taxon>
        <taxon>Terebrantia</taxon>
        <taxon>Thripoidea</taxon>
        <taxon>Thripidae</taxon>
        <taxon>Megalurothrips</taxon>
    </lineage>
</organism>
<evidence type="ECO:0000256" key="5">
    <source>
        <dbReference type="ARBA" id="ARBA00022490"/>
    </source>
</evidence>
<dbReference type="InterPro" id="IPR018483">
    <property type="entry name" value="Carb_kinase_FGGY_CS"/>
</dbReference>
<keyword evidence="19" id="KW-1185">Reference proteome</keyword>
<dbReference type="GO" id="GO:0005524">
    <property type="term" value="F:ATP binding"/>
    <property type="evidence" value="ECO:0007669"/>
    <property type="project" value="UniProtKB-KW"/>
</dbReference>
<protein>
    <recommendedName>
        <fullName evidence="13">Glycerol kinase 5</fullName>
        <ecNumber evidence="4">2.7.1.30</ecNumber>
    </recommendedName>
    <alternativeName>
        <fullName evidence="11">ATP:glycerol 3-phosphotransferase 5</fullName>
    </alternativeName>
</protein>
<dbReference type="InterPro" id="IPR000577">
    <property type="entry name" value="Carb_kinase_FGGY"/>
</dbReference>
<evidence type="ECO:0000256" key="15">
    <source>
        <dbReference type="SAM" id="MobiDB-lite"/>
    </source>
</evidence>
<comment type="subcellular location">
    <subcellularLocation>
        <location evidence="1">Cytoplasm</location>
    </subcellularLocation>
</comment>
<dbReference type="InterPro" id="IPR018485">
    <property type="entry name" value="FGGY_C"/>
</dbReference>
<evidence type="ECO:0000256" key="9">
    <source>
        <dbReference type="ARBA" id="ARBA00022798"/>
    </source>
</evidence>
<evidence type="ECO:0000256" key="10">
    <source>
        <dbReference type="ARBA" id="ARBA00022840"/>
    </source>
</evidence>
<gene>
    <name evidence="18" type="ORF">ONE63_005395</name>
</gene>
<proteinExistence type="inferred from homology"/>
<dbReference type="FunFam" id="3.30.420.40:FF:000102">
    <property type="entry name" value="Putative glycerol kinase 5"/>
    <property type="match status" value="1"/>
</dbReference>
<feature type="region of interest" description="Disordered" evidence="15">
    <location>
        <begin position="529"/>
        <end position="577"/>
    </location>
</feature>
<evidence type="ECO:0000256" key="7">
    <source>
        <dbReference type="ARBA" id="ARBA00022741"/>
    </source>
</evidence>
<keyword evidence="7" id="KW-0547">Nucleotide-binding</keyword>
<evidence type="ECO:0000256" key="13">
    <source>
        <dbReference type="ARBA" id="ARBA00047192"/>
    </source>
</evidence>
<evidence type="ECO:0000313" key="18">
    <source>
        <dbReference type="EMBL" id="KAJ1530497.1"/>
    </source>
</evidence>
<evidence type="ECO:0000259" key="17">
    <source>
        <dbReference type="Pfam" id="PF02782"/>
    </source>
</evidence>
<evidence type="ECO:0000256" key="4">
    <source>
        <dbReference type="ARBA" id="ARBA00012099"/>
    </source>
</evidence>
<feature type="compositionally biased region" description="Low complexity" evidence="15">
    <location>
        <begin position="529"/>
        <end position="569"/>
    </location>
</feature>
<keyword evidence="5" id="KW-0963">Cytoplasm</keyword>
<dbReference type="PROSITE" id="PS00445">
    <property type="entry name" value="FGGY_KINASES_2"/>
    <property type="match status" value="1"/>
</dbReference>
<evidence type="ECO:0000313" key="19">
    <source>
        <dbReference type="Proteomes" id="UP001075354"/>
    </source>
</evidence>
<comment type="pathway">
    <text evidence="2">Polyol metabolism; glycerol degradation via glycerol kinase pathway; sn-glycerol 3-phosphate from glycerol: step 1/1.</text>
</comment>
<keyword evidence="9" id="KW-0319">Glycerol metabolism</keyword>
<dbReference type="EMBL" id="JAPTSV010000002">
    <property type="protein sequence ID" value="KAJ1530497.1"/>
    <property type="molecule type" value="Genomic_DNA"/>
</dbReference>
<keyword evidence="8 14" id="KW-0418">Kinase</keyword>
<dbReference type="InterPro" id="IPR018484">
    <property type="entry name" value="FGGY_N"/>
</dbReference>
<feature type="domain" description="Carbohydrate kinase FGGY N-terminal" evidence="16">
    <location>
        <begin position="8"/>
        <end position="269"/>
    </location>
</feature>
<evidence type="ECO:0000259" key="16">
    <source>
        <dbReference type="Pfam" id="PF00370"/>
    </source>
</evidence>
<dbReference type="PIRSF" id="PIRSF000538">
    <property type="entry name" value="GlpK"/>
    <property type="match status" value="1"/>
</dbReference>
<feature type="domain" description="Carbohydrate kinase FGGY C-terminal" evidence="17">
    <location>
        <begin position="279"/>
        <end position="467"/>
    </location>
</feature>
<dbReference type="FunFam" id="3.30.420.40:FF:000104">
    <property type="entry name" value="putative glycerol kinase 5"/>
    <property type="match status" value="1"/>
</dbReference>
<accession>A0AAV7XZ72</accession>
<dbReference type="SUPFAM" id="SSF53067">
    <property type="entry name" value="Actin-like ATPase domain"/>
    <property type="match status" value="2"/>
</dbReference>
<dbReference type="PANTHER" id="PTHR10196">
    <property type="entry name" value="SUGAR KINASE"/>
    <property type="match status" value="1"/>
</dbReference>
<evidence type="ECO:0000256" key="1">
    <source>
        <dbReference type="ARBA" id="ARBA00004496"/>
    </source>
</evidence>
<dbReference type="Gene3D" id="3.30.420.40">
    <property type="match status" value="2"/>
</dbReference>
<evidence type="ECO:0000256" key="6">
    <source>
        <dbReference type="ARBA" id="ARBA00022679"/>
    </source>
</evidence>
<dbReference type="GO" id="GO:0006641">
    <property type="term" value="P:triglyceride metabolic process"/>
    <property type="evidence" value="ECO:0007669"/>
    <property type="project" value="TreeGrafter"/>
</dbReference>
<dbReference type="GO" id="GO:0006071">
    <property type="term" value="P:glycerol metabolic process"/>
    <property type="evidence" value="ECO:0007669"/>
    <property type="project" value="UniProtKB-KW"/>
</dbReference>
<keyword evidence="10" id="KW-0067">ATP-binding</keyword>
<dbReference type="Pfam" id="PF02782">
    <property type="entry name" value="FGGY_C"/>
    <property type="match status" value="1"/>
</dbReference>
<dbReference type="Pfam" id="PF00370">
    <property type="entry name" value="FGGY_N"/>
    <property type="match status" value="1"/>
</dbReference>
<dbReference type="InterPro" id="IPR043129">
    <property type="entry name" value="ATPase_NBD"/>
</dbReference>
<comment type="similarity">
    <text evidence="3 14">Belongs to the FGGY kinase family.</text>
</comment>
<reference evidence="18" key="1">
    <citation type="submission" date="2022-12" db="EMBL/GenBank/DDBJ databases">
        <title>Chromosome-level genome assembly of the bean flower thrips Megalurothrips usitatus.</title>
        <authorList>
            <person name="Ma L."/>
            <person name="Liu Q."/>
            <person name="Li H."/>
            <person name="Cai W."/>
        </authorList>
    </citation>
    <scope>NUCLEOTIDE SEQUENCE</scope>
    <source>
        <strain evidence="18">Cailab_2022a</strain>
    </source>
</reference>
<dbReference type="GO" id="GO:0005739">
    <property type="term" value="C:mitochondrion"/>
    <property type="evidence" value="ECO:0007669"/>
    <property type="project" value="TreeGrafter"/>
</dbReference>
<dbReference type="PANTHER" id="PTHR10196:SF68">
    <property type="entry name" value="GLYCEROL KINASE 5-RELATED"/>
    <property type="match status" value="1"/>
</dbReference>
<dbReference type="AlphaFoldDB" id="A0AAV7XZ72"/>